<feature type="signal peptide" evidence="6">
    <location>
        <begin position="1"/>
        <end position="16"/>
    </location>
</feature>
<organism evidence="7 8">
    <name type="scientific">Macrosiphum euphorbiae</name>
    <name type="common">potato aphid</name>
    <dbReference type="NCBI Taxonomy" id="13131"/>
    <lineage>
        <taxon>Eukaryota</taxon>
        <taxon>Metazoa</taxon>
        <taxon>Ecdysozoa</taxon>
        <taxon>Arthropoda</taxon>
        <taxon>Hexapoda</taxon>
        <taxon>Insecta</taxon>
        <taxon>Pterygota</taxon>
        <taxon>Neoptera</taxon>
        <taxon>Paraneoptera</taxon>
        <taxon>Hemiptera</taxon>
        <taxon>Sternorrhyncha</taxon>
        <taxon>Aphidomorpha</taxon>
        <taxon>Aphidoidea</taxon>
        <taxon>Aphididae</taxon>
        <taxon>Macrosiphini</taxon>
        <taxon>Macrosiphum</taxon>
    </lineage>
</organism>
<dbReference type="SUPFAM" id="SSF51735">
    <property type="entry name" value="NAD(P)-binding Rossmann-fold domains"/>
    <property type="match status" value="1"/>
</dbReference>
<dbReference type="GO" id="GO:0016491">
    <property type="term" value="F:oxidoreductase activity"/>
    <property type="evidence" value="ECO:0007669"/>
    <property type="project" value="UniProtKB-KW"/>
</dbReference>
<feature type="region of interest" description="Disordered" evidence="4">
    <location>
        <begin position="224"/>
        <end position="250"/>
    </location>
</feature>
<dbReference type="CDD" id="cd05356">
    <property type="entry name" value="17beta-HSD1_like_SDR_c"/>
    <property type="match status" value="1"/>
</dbReference>
<dbReference type="PRINTS" id="PR00080">
    <property type="entry name" value="SDRFAMILY"/>
</dbReference>
<dbReference type="PANTHER" id="PTHR43899">
    <property type="entry name" value="RH59310P"/>
    <property type="match status" value="1"/>
</dbReference>
<dbReference type="InterPro" id="IPR036291">
    <property type="entry name" value="NAD(P)-bd_dom_sf"/>
</dbReference>
<dbReference type="GO" id="GO:0005783">
    <property type="term" value="C:endoplasmic reticulum"/>
    <property type="evidence" value="ECO:0007669"/>
    <property type="project" value="TreeGrafter"/>
</dbReference>
<dbReference type="Gene3D" id="3.40.50.720">
    <property type="entry name" value="NAD(P)-binding Rossmann-like Domain"/>
    <property type="match status" value="1"/>
</dbReference>
<evidence type="ECO:0000256" key="3">
    <source>
        <dbReference type="RuleBase" id="RU000363"/>
    </source>
</evidence>
<evidence type="ECO:0008006" key="9">
    <source>
        <dbReference type="Google" id="ProtNLM"/>
    </source>
</evidence>
<keyword evidence="5" id="KW-1133">Transmembrane helix</keyword>
<dbReference type="Proteomes" id="UP001160148">
    <property type="component" value="Unassembled WGS sequence"/>
</dbReference>
<keyword evidence="6" id="KW-0732">Signal</keyword>
<keyword evidence="2" id="KW-0560">Oxidoreductase</keyword>
<reference evidence="7 8" key="1">
    <citation type="submission" date="2023-01" db="EMBL/GenBank/DDBJ databases">
        <authorList>
            <person name="Whitehead M."/>
        </authorList>
    </citation>
    <scope>NUCLEOTIDE SEQUENCE [LARGE SCALE GENOMIC DNA]</scope>
</reference>
<feature type="transmembrane region" description="Helical" evidence="5">
    <location>
        <begin position="6"/>
        <end position="28"/>
    </location>
</feature>
<proteinExistence type="inferred from homology"/>
<evidence type="ECO:0000313" key="8">
    <source>
        <dbReference type="Proteomes" id="UP001160148"/>
    </source>
</evidence>
<gene>
    <name evidence="7" type="ORF">MEUPH1_LOCUS11677</name>
</gene>
<accession>A0AAV0WJ90</accession>
<feature type="chain" id="PRO_5043393076" description="Estradiol 17-beta-dehydrogenase 12" evidence="6">
    <location>
        <begin position="17"/>
        <end position="469"/>
    </location>
</feature>
<keyword evidence="5" id="KW-0472">Membrane</keyword>
<protein>
    <recommendedName>
        <fullName evidence="9">Estradiol 17-beta-dehydrogenase 12</fullName>
    </recommendedName>
</protein>
<keyword evidence="8" id="KW-1185">Reference proteome</keyword>
<keyword evidence="5" id="KW-0812">Transmembrane</keyword>
<evidence type="ECO:0000256" key="1">
    <source>
        <dbReference type="ARBA" id="ARBA00006484"/>
    </source>
</evidence>
<dbReference type="AlphaFoldDB" id="A0AAV0WJ90"/>
<dbReference type="PRINTS" id="PR00081">
    <property type="entry name" value="GDHRDH"/>
</dbReference>
<feature type="compositionally biased region" description="Basic and acidic residues" evidence="4">
    <location>
        <begin position="226"/>
        <end position="242"/>
    </location>
</feature>
<dbReference type="InterPro" id="IPR051019">
    <property type="entry name" value="VLCFA-Steroid_DH"/>
</dbReference>
<sequence length="469" mass="51082">MVSLCWLWWLINAVVCCVGTAIVVRRLLVPWSYWLGRRALCWCRYALSRGHADIGPRQQRAPPACRCCGGLNFDGMAGSWAVVTGCTDGIGKEYAMQLADRGMNVALVSRNLHKLLDVAQQIDARHAGRVKTKIIVADFTSSGGTVPLSGTYEAVRRGLGRLDVRLLVNNAGVGYARPERLLDLAPCCTGKLPDPCRDVVECNALATVAMCRIVMPLMVVDDTDSDDSRGGDDAEADFRQQLDDTEYTSPKRGGGGVVINVSSASAKLPCPLLSVYAATKAFIEKFSVELAAEYGEERENHQIAVRCLTPGFVATKMSRIRPTSTGDTGWTYAPVPRSYANHSLRSLDCHCFCGLKGRERARADRNSEGEDGKADEPRWLARVVSAVFDSPSSPLSAGHSGVTTTGYPSHTIMLMAVNVIRWVFGDQYLASAAGRMMCGMRNRMAAKMQKQTSSAEFETQNHEFGSSHN</sequence>
<comment type="similarity">
    <text evidence="1 3">Belongs to the short-chain dehydrogenases/reductases (SDR) family.</text>
</comment>
<name>A0AAV0WJ90_9HEMI</name>
<evidence type="ECO:0000256" key="2">
    <source>
        <dbReference type="ARBA" id="ARBA00023002"/>
    </source>
</evidence>
<feature type="region of interest" description="Disordered" evidence="4">
    <location>
        <begin position="449"/>
        <end position="469"/>
    </location>
</feature>
<dbReference type="Pfam" id="PF00106">
    <property type="entry name" value="adh_short"/>
    <property type="match status" value="2"/>
</dbReference>
<dbReference type="EMBL" id="CARXXK010000002">
    <property type="protein sequence ID" value="CAI6355870.1"/>
    <property type="molecule type" value="Genomic_DNA"/>
</dbReference>
<evidence type="ECO:0000313" key="7">
    <source>
        <dbReference type="EMBL" id="CAI6355870.1"/>
    </source>
</evidence>
<dbReference type="PANTHER" id="PTHR43899:SF13">
    <property type="entry name" value="RH59310P"/>
    <property type="match status" value="1"/>
</dbReference>
<evidence type="ECO:0000256" key="4">
    <source>
        <dbReference type="SAM" id="MobiDB-lite"/>
    </source>
</evidence>
<dbReference type="InterPro" id="IPR002347">
    <property type="entry name" value="SDR_fam"/>
</dbReference>
<comment type="caution">
    <text evidence="7">The sequence shown here is derived from an EMBL/GenBank/DDBJ whole genome shotgun (WGS) entry which is preliminary data.</text>
</comment>
<evidence type="ECO:0000256" key="6">
    <source>
        <dbReference type="SAM" id="SignalP"/>
    </source>
</evidence>
<evidence type="ECO:0000256" key="5">
    <source>
        <dbReference type="SAM" id="Phobius"/>
    </source>
</evidence>